<evidence type="ECO:0000313" key="1">
    <source>
        <dbReference type="EMBL" id="KND95669.1"/>
    </source>
</evidence>
<evidence type="ECO:0000313" key="2">
    <source>
        <dbReference type="Proteomes" id="UP000037122"/>
    </source>
</evidence>
<dbReference type="AlphaFoldDB" id="A0A0L0NNS6"/>
<protein>
    <submittedName>
        <fullName evidence="1">Uncharacterized protein</fullName>
    </submittedName>
</protein>
<organism evidence="1 2">
    <name type="scientific">Candidozyma auris</name>
    <name type="common">Yeast</name>
    <name type="synonym">Candida auris</name>
    <dbReference type="NCBI Taxonomy" id="498019"/>
    <lineage>
        <taxon>Eukaryota</taxon>
        <taxon>Fungi</taxon>
        <taxon>Dikarya</taxon>
        <taxon>Ascomycota</taxon>
        <taxon>Saccharomycotina</taxon>
        <taxon>Pichiomycetes</taxon>
        <taxon>Metschnikowiaceae</taxon>
        <taxon>Candidozyma</taxon>
    </lineage>
</organism>
<dbReference type="EMBL" id="LGST01000066">
    <property type="protein sequence ID" value="KND95669.1"/>
    <property type="molecule type" value="Genomic_DNA"/>
</dbReference>
<dbReference type="VEuPathDB" id="FungiDB:QG37_07992"/>
<accession>A0A0L0NNS6</accession>
<comment type="caution">
    <text evidence="1">The sequence shown here is derived from an EMBL/GenBank/DDBJ whole genome shotgun (WGS) entry which is preliminary data.</text>
</comment>
<dbReference type="Proteomes" id="UP000037122">
    <property type="component" value="Unassembled WGS sequence"/>
</dbReference>
<gene>
    <name evidence="1" type="ORF">QG37_07992</name>
</gene>
<reference evidence="2" key="1">
    <citation type="journal article" date="2015" name="BMC Genomics">
        <title>Draft genome of a commonly misdiagnosed multidrug resistant pathogen Candida auris.</title>
        <authorList>
            <person name="Chatterjee S."/>
            <person name="Alampalli S.V."/>
            <person name="Nageshan R.K."/>
            <person name="Chettiar S.T."/>
            <person name="Joshi S."/>
            <person name="Tatu U.S."/>
        </authorList>
    </citation>
    <scope>NUCLEOTIDE SEQUENCE [LARGE SCALE GENOMIC DNA]</scope>
    <source>
        <strain evidence="2">6684</strain>
    </source>
</reference>
<proteinExistence type="predicted"/>
<sequence>MKGQKRGRSQKPLEILIWPRIAAKAHTSYALTKTKQSQALSIGFLKHTTNLSLKVKK</sequence>
<name>A0A0L0NNS6_CANAR</name>